<dbReference type="GO" id="GO:0008171">
    <property type="term" value="F:O-methyltransferase activity"/>
    <property type="evidence" value="ECO:0007669"/>
    <property type="project" value="InterPro"/>
</dbReference>
<keyword evidence="5" id="KW-1185">Reference proteome</keyword>
<dbReference type="RefSeq" id="WP_129249010.1">
    <property type="nucleotide sequence ID" value="NZ_JABZEL010000009.1"/>
</dbReference>
<dbReference type="GeneID" id="95780211"/>
<dbReference type="GO" id="GO:0008757">
    <property type="term" value="F:S-adenosylmethionine-dependent methyltransferase activity"/>
    <property type="evidence" value="ECO:0007669"/>
    <property type="project" value="TreeGrafter"/>
</dbReference>
<name>A0A4V1NPK0_9ACTN</name>
<keyword evidence="2 4" id="KW-0808">Transferase</keyword>
<evidence type="ECO:0000256" key="2">
    <source>
        <dbReference type="ARBA" id="ARBA00022679"/>
    </source>
</evidence>
<dbReference type="PROSITE" id="PS51682">
    <property type="entry name" value="SAM_OMT_I"/>
    <property type="match status" value="1"/>
</dbReference>
<evidence type="ECO:0000256" key="1">
    <source>
        <dbReference type="ARBA" id="ARBA00022603"/>
    </source>
</evidence>
<keyword evidence="1 4" id="KW-0489">Methyltransferase</keyword>
<protein>
    <submittedName>
        <fullName evidence="4">O-methyltransferase</fullName>
    </submittedName>
</protein>
<proteinExistence type="predicted"/>
<dbReference type="InterPro" id="IPR002935">
    <property type="entry name" value="SAM_O-MeTrfase"/>
</dbReference>
<dbReference type="CDD" id="cd02440">
    <property type="entry name" value="AdoMet_MTases"/>
    <property type="match status" value="1"/>
</dbReference>
<evidence type="ECO:0000313" key="4">
    <source>
        <dbReference type="EMBL" id="RXS65090.1"/>
    </source>
</evidence>
<dbReference type="InterPro" id="IPR029063">
    <property type="entry name" value="SAM-dependent_MTases_sf"/>
</dbReference>
<dbReference type="PANTHER" id="PTHR10509:SF14">
    <property type="entry name" value="CAFFEOYL-COA O-METHYLTRANSFERASE 3-RELATED"/>
    <property type="match status" value="1"/>
</dbReference>
<sequence length="233" mass="25416">MLRNDTLTPRNLTLTPELHGYLLDQGRMTPDPLLAEVIERTGAAIPDQAHMVVAPEEGALLTFLVRLLGARRIVEVGTFTGYSSLCLARGLPADGSLITCDVSAEWTALAQDFWARDGVGDRIELRLGPALDTLRALPAEPHLDLAFIDADKPGYIGYWEELVPRLRPGALLLVDNTLFSGEVIAEQPGEKAAAIREFNAHARRDPRVELVMLPIADGLTLARRLPSGESPVR</sequence>
<dbReference type="SUPFAM" id="SSF53335">
    <property type="entry name" value="S-adenosyl-L-methionine-dependent methyltransferases"/>
    <property type="match status" value="1"/>
</dbReference>
<dbReference type="InterPro" id="IPR050362">
    <property type="entry name" value="Cation-dep_OMT"/>
</dbReference>
<accession>A0A4V1NPK0</accession>
<dbReference type="GO" id="GO:0032259">
    <property type="term" value="P:methylation"/>
    <property type="evidence" value="ECO:0007669"/>
    <property type="project" value="UniProtKB-KW"/>
</dbReference>
<dbReference type="PANTHER" id="PTHR10509">
    <property type="entry name" value="O-METHYLTRANSFERASE-RELATED"/>
    <property type="match status" value="1"/>
</dbReference>
<comment type="caution">
    <text evidence="4">The sequence shown here is derived from an EMBL/GenBank/DDBJ whole genome shotgun (WGS) entry which is preliminary data.</text>
</comment>
<dbReference type="Pfam" id="PF01596">
    <property type="entry name" value="Methyltransf_3"/>
    <property type="match status" value="1"/>
</dbReference>
<dbReference type="Gene3D" id="3.40.50.150">
    <property type="entry name" value="Vaccinia Virus protein VP39"/>
    <property type="match status" value="1"/>
</dbReference>
<dbReference type="AlphaFoldDB" id="A0A4V1NPK0"/>
<dbReference type="EMBL" id="SDIF01000057">
    <property type="protein sequence ID" value="RXS65090.1"/>
    <property type="molecule type" value="Genomic_DNA"/>
</dbReference>
<keyword evidence="3" id="KW-0949">S-adenosyl-L-methionine</keyword>
<reference evidence="4 5" key="1">
    <citation type="submission" date="2019-01" db="EMBL/GenBank/DDBJ databases">
        <title>Draft genome sequences of the type strain Streptomyces sioyaensis DSM 40032 and its novel strain, TM32, a thermotolerant antibiotics-producing actinobacterium.</title>
        <authorList>
            <person name="Nakaew N."/>
            <person name="Lumyong S."/>
            <person name="Sloan W.T."/>
            <person name="Sungthong R."/>
        </authorList>
    </citation>
    <scope>NUCLEOTIDE SEQUENCE [LARGE SCALE GENOMIC DNA]</scope>
    <source>
        <strain evidence="4 5">DSM 40032</strain>
    </source>
</reference>
<evidence type="ECO:0000256" key="3">
    <source>
        <dbReference type="ARBA" id="ARBA00022691"/>
    </source>
</evidence>
<evidence type="ECO:0000313" key="5">
    <source>
        <dbReference type="Proteomes" id="UP000289482"/>
    </source>
</evidence>
<gene>
    <name evidence="4" type="ORF">EST54_20035</name>
</gene>
<dbReference type="Proteomes" id="UP000289482">
    <property type="component" value="Unassembled WGS sequence"/>
</dbReference>
<organism evidence="4 5">
    <name type="scientific">Streptomyces sioyaensis</name>
    <dbReference type="NCBI Taxonomy" id="67364"/>
    <lineage>
        <taxon>Bacteria</taxon>
        <taxon>Bacillati</taxon>
        <taxon>Actinomycetota</taxon>
        <taxon>Actinomycetes</taxon>
        <taxon>Kitasatosporales</taxon>
        <taxon>Streptomycetaceae</taxon>
        <taxon>Streptomyces</taxon>
    </lineage>
</organism>